<reference evidence="4 5" key="1">
    <citation type="submission" date="2019-02" db="EMBL/GenBank/DDBJ databases">
        <title>Deep-cultivation of Planctomycetes and their phenomic and genomic characterization uncovers novel biology.</title>
        <authorList>
            <person name="Wiegand S."/>
            <person name="Jogler M."/>
            <person name="Boedeker C."/>
            <person name="Pinto D."/>
            <person name="Vollmers J."/>
            <person name="Rivas-Marin E."/>
            <person name="Kohn T."/>
            <person name="Peeters S.H."/>
            <person name="Heuer A."/>
            <person name="Rast P."/>
            <person name="Oberbeckmann S."/>
            <person name="Bunk B."/>
            <person name="Jeske O."/>
            <person name="Meyerdierks A."/>
            <person name="Storesund J.E."/>
            <person name="Kallscheuer N."/>
            <person name="Luecker S."/>
            <person name="Lage O.M."/>
            <person name="Pohl T."/>
            <person name="Merkel B.J."/>
            <person name="Hornburger P."/>
            <person name="Mueller R.-W."/>
            <person name="Bruemmer F."/>
            <person name="Labrenz M."/>
            <person name="Spormann A.M."/>
            <person name="Op Den Camp H."/>
            <person name="Overmann J."/>
            <person name="Amann R."/>
            <person name="Jetten M.S.M."/>
            <person name="Mascher T."/>
            <person name="Medema M.H."/>
            <person name="Devos D.P."/>
            <person name="Kaster A.-K."/>
            <person name="Ovreas L."/>
            <person name="Rohde M."/>
            <person name="Galperin M.Y."/>
            <person name="Jogler C."/>
        </authorList>
    </citation>
    <scope>NUCLEOTIDE SEQUENCE [LARGE SCALE GENOMIC DNA]</scope>
    <source>
        <strain evidence="4 5">CA54</strain>
    </source>
</reference>
<keyword evidence="1" id="KW-0175">Coiled coil</keyword>
<accession>A0A5C6BM23</accession>
<dbReference type="Proteomes" id="UP000320735">
    <property type="component" value="Unassembled WGS sequence"/>
</dbReference>
<feature type="compositionally biased region" description="Basic residues" evidence="2">
    <location>
        <begin position="29"/>
        <end position="42"/>
    </location>
</feature>
<dbReference type="OrthoDB" id="285354at2"/>
<feature type="region of interest" description="Disordered" evidence="2">
    <location>
        <begin position="23"/>
        <end position="46"/>
    </location>
</feature>
<evidence type="ECO:0000313" key="5">
    <source>
        <dbReference type="Proteomes" id="UP000320735"/>
    </source>
</evidence>
<feature type="transmembrane region" description="Helical" evidence="3">
    <location>
        <begin position="58"/>
        <end position="82"/>
    </location>
</feature>
<evidence type="ECO:0000256" key="2">
    <source>
        <dbReference type="SAM" id="MobiDB-lite"/>
    </source>
</evidence>
<gene>
    <name evidence="4" type="ORF">CA54_20550</name>
</gene>
<sequence>MAVEKPMSNVEVREALTLLLQREEERAKGSRRKARRRKRQKQRTKEAGIAKLVKSIEVIKWCVLSISTVMAISMIIGIAVIMELTREAERIKGEVAAIQQDAERIREKIKHPLETIGGTLGRRLEGNIGDFLNTDKPGE</sequence>
<dbReference type="AlphaFoldDB" id="A0A5C6BM23"/>
<evidence type="ECO:0000313" key="4">
    <source>
        <dbReference type="EMBL" id="TWU13223.1"/>
    </source>
</evidence>
<dbReference type="EMBL" id="SJPP01000001">
    <property type="protein sequence ID" value="TWU13223.1"/>
    <property type="molecule type" value="Genomic_DNA"/>
</dbReference>
<evidence type="ECO:0000256" key="1">
    <source>
        <dbReference type="SAM" id="Coils"/>
    </source>
</evidence>
<keyword evidence="5" id="KW-1185">Reference proteome</keyword>
<comment type="caution">
    <text evidence="4">The sequence shown here is derived from an EMBL/GenBank/DDBJ whole genome shotgun (WGS) entry which is preliminary data.</text>
</comment>
<name>A0A5C6BM23_9PLAN</name>
<feature type="coiled-coil region" evidence="1">
    <location>
        <begin position="81"/>
        <end position="108"/>
    </location>
</feature>
<keyword evidence="3" id="KW-0812">Transmembrane</keyword>
<keyword evidence="3" id="KW-0472">Membrane</keyword>
<keyword evidence="3" id="KW-1133">Transmembrane helix</keyword>
<organism evidence="4 5">
    <name type="scientific">Symmachiella macrocystis</name>
    <dbReference type="NCBI Taxonomy" id="2527985"/>
    <lineage>
        <taxon>Bacteria</taxon>
        <taxon>Pseudomonadati</taxon>
        <taxon>Planctomycetota</taxon>
        <taxon>Planctomycetia</taxon>
        <taxon>Planctomycetales</taxon>
        <taxon>Planctomycetaceae</taxon>
        <taxon>Symmachiella</taxon>
    </lineage>
</organism>
<evidence type="ECO:0000256" key="3">
    <source>
        <dbReference type="SAM" id="Phobius"/>
    </source>
</evidence>
<proteinExistence type="predicted"/>
<dbReference type="RefSeq" id="WP_146370582.1">
    <property type="nucleotide sequence ID" value="NZ_SJPP01000001.1"/>
</dbReference>
<protein>
    <submittedName>
        <fullName evidence="4">Uncharacterized protein</fullName>
    </submittedName>
</protein>